<proteinExistence type="inferred from homology"/>
<dbReference type="AlphaFoldDB" id="A0A3L0W6R2"/>
<feature type="transmembrane region" description="Helical" evidence="7">
    <location>
        <begin position="53"/>
        <end position="75"/>
    </location>
</feature>
<evidence type="ECO:0000256" key="3">
    <source>
        <dbReference type="ARBA" id="ARBA00022475"/>
    </source>
</evidence>
<feature type="transmembrane region" description="Helical" evidence="7">
    <location>
        <begin position="12"/>
        <end position="32"/>
    </location>
</feature>
<organism evidence="8">
    <name type="scientific">Escherichia coli</name>
    <dbReference type="NCBI Taxonomy" id="562"/>
    <lineage>
        <taxon>Bacteria</taxon>
        <taxon>Pseudomonadati</taxon>
        <taxon>Pseudomonadota</taxon>
        <taxon>Gammaproteobacteria</taxon>
        <taxon>Enterobacterales</taxon>
        <taxon>Enterobacteriaceae</taxon>
        <taxon>Escherichia</taxon>
    </lineage>
</organism>
<name>A0A3L0W6R2_ECOLX</name>
<evidence type="ECO:0000256" key="1">
    <source>
        <dbReference type="ARBA" id="ARBA00004651"/>
    </source>
</evidence>
<evidence type="ECO:0000256" key="7">
    <source>
        <dbReference type="HAMAP-Rule" id="MF_00143"/>
    </source>
</evidence>
<comment type="caution">
    <text evidence="8">The sequence shown here is derived from an EMBL/GenBank/DDBJ whole genome shotgun (WGS) entry which is preliminary data.</text>
</comment>
<comment type="similarity">
    <text evidence="2 7">Belongs to the UPF0114 family.</text>
</comment>
<evidence type="ECO:0000256" key="5">
    <source>
        <dbReference type="ARBA" id="ARBA00022989"/>
    </source>
</evidence>
<evidence type="ECO:0000256" key="4">
    <source>
        <dbReference type="ARBA" id="ARBA00022692"/>
    </source>
</evidence>
<dbReference type="EMBL" id="RNRV01000086">
    <property type="protein sequence ID" value="MHO07164.1"/>
    <property type="molecule type" value="Genomic_DNA"/>
</dbReference>
<dbReference type="NCBIfam" id="TIGR00645">
    <property type="entry name" value="HI0507"/>
    <property type="match status" value="1"/>
</dbReference>
<dbReference type="Pfam" id="PF03350">
    <property type="entry name" value="UPF0114"/>
    <property type="match status" value="1"/>
</dbReference>
<comment type="subcellular location">
    <subcellularLocation>
        <location evidence="1 7">Cell membrane</location>
        <topology evidence="1 7">Multi-pass membrane protein</topology>
    </subcellularLocation>
</comment>
<evidence type="ECO:0000313" key="8">
    <source>
        <dbReference type="EMBL" id="MHO07164.1"/>
    </source>
</evidence>
<dbReference type="GO" id="GO:0005886">
    <property type="term" value="C:plasma membrane"/>
    <property type="evidence" value="ECO:0007669"/>
    <property type="project" value="UniProtKB-SubCell"/>
</dbReference>
<dbReference type="PANTHER" id="PTHR38596">
    <property type="entry name" value="UPF0114 PROTEIN YQHA"/>
    <property type="match status" value="1"/>
</dbReference>
<accession>A0A3L0W6R2</accession>
<keyword evidence="6 7" id="KW-0472">Membrane</keyword>
<evidence type="ECO:0000256" key="2">
    <source>
        <dbReference type="ARBA" id="ARBA00005774"/>
    </source>
</evidence>
<feature type="transmembrane region" description="Helical" evidence="7">
    <location>
        <begin position="109"/>
        <end position="126"/>
    </location>
</feature>
<reference evidence="8" key="1">
    <citation type="submission" date="2018-10" db="EMBL/GenBank/DDBJ databases">
        <authorList>
            <consortium name="NARMS: The National Antimicrobial Resistance Monitoring System"/>
        </authorList>
    </citation>
    <scope>NUCLEOTIDE SEQUENCE [LARGE SCALE GENOMIC DNA]</scope>
    <source>
        <strain evidence="8">CVM N17EC0388</strain>
    </source>
</reference>
<keyword evidence="4 7" id="KW-0812">Transmembrane</keyword>
<keyword evidence="5 7" id="KW-1133">Transmembrane helix</keyword>
<protein>
    <recommendedName>
        <fullName evidence="7">UPF0114 protein YqhA</fullName>
    </recommendedName>
</protein>
<feature type="transmembrane region" description="Helical" evidence="7">
    <location>
        <begin position="138"/>
        <end position="156"/>
    </location>
</feature>
<gene>
    <name evidence="7" type="primary">yqhA</name>
    <name evidence="8" type="ORF">D9F05_23050</name>
</gene>
<keyword evidence="3 7" id="KW-1003">Cell membrane</keyword>
<dbReference type="HAMAP" id="MF_00143">
    <property type="entry name" value="UPF0114"/>
    <property type="match status" value="1"/>
</dbReference>
<dbReference type="PANTHER" id="PTHR38596:SF1">
    <property type="entry name" value="UPF0114 PROTEIN YQHA"/>
    <property type="match status" value="1"/>
</dbReference>
<evidence type="ECO:0000256" key="6">
    <source>
        <dbReference type="ARBA" id="ARBA00023136"/>
    </source>
</evidence>
<dbReference type="InterPro" id="IPR005134">
    <property type="entry name" value="UPF0114"/>
</dbReference>
<sequence length="163" mass="18303">MERVFEKLMYSSRWIMAPIYLGLSLVLLALGVKFFQEILHVLPNILEIREVDLVLVTLSLIDIALVGGLIVMVMFSGYENFVSRLDVGDSDDKLGWLGKLDAGSLKNKVAASIVAISSIHLLKVFMNTENIPNDKIKWYLLIHITFVLSAFAMGYLDKITRGK</sequence>
<dbReference type="InterPro" id="IPR020761">
    <property type="entry name" value="UPF0114_bac"/>
</dbReference>